<keyword evidence="3" id="KW-0677">Repeat</keyword>
<dbReference type="SMART" id="SM00185">
    <property type="entry name" value="ARM"/>
    <property type="match status" value="5"/>
</dbReference>
<protein>
    <recommendedName>
        <fullName evidence="8">Fibronectin type-III domain-containing protein</fullName>
    </recommendedName>
</protein>
<dbReference type="PROSITE" id="PS50853">
    <property type="entry name" value="FN3"/>
    <property type="match status" value="4"/>
</dbReference>
<dbReference type="CDD" id="cd00063">
    <property type="entry name" value="FN3"/>
    <property type="match status" value="4"/>
</dbReference>
<dbReference type="InterPro" id="IPR016024">
    <property type="entry name" value="ARM-type_fold"/>
</dbReference>
<dbReference type="PANTHER" id="PTHR10372">
    <property type="entry name" value="PLAKOPHILLIN-RELATED"/>
    <property type="match status" value="1"/>
</dbReference>
<dbReference type="Proteomes" id="UP000887575">
    <property type="component" value="Unassembled WGS sequence"/>
</dbReference>
<keyword evidence="5" id="KW-0965">Cell junction</keyword>
<dbReference type="Gene3D" id="2.60.40.10">
    <property type="entry name" value="Immunoglobulins"/>
    <property type="match status" value="4"/>
</dbReference>
<dbReference type="WBParaSite" id="MBELARI_LOCUS8586">
    <property type="protein sequence ID" value="MBELARI_LOCUS8586"/>
    <property type="gene ID" value="MBELARI_LOCUS8586"/>
</dbReference>
<dbReference type="Gene3D" id="1.25.10.10">
    <property type="entry name" value="Leucine-rich Repeat Variant"/>
    <property type="match status" value="1"/>
</dbReference>
<evidence type="ECO:0000256" key="6">
    <source>
        <dbReference type="PROSITE-ProRule" id="PRU00259"/>
    </source>
</evidence>
<evidence type="ECO:0000313" key="9">
    <source>
        <dbReference type="Proteomes" id="UP000887575"/>
    </source>
</evidence>
<dbReference type="InterPro" id="IPR013783">
    <property type="entry name" value="Ig-like_fold"/>
</dbReference>
<dbReference type="Pfam" id="PF00514">
    <property type="entry name" value="Arm"/>
    <property type="match status" value="2"/>
</dbReference>
<dbReference type="SMART" id="SM00060">
    <property type="entry name" value="FN3"/>
    <property type="match status" value="4"/>
</dbReference>
<feature type="region of interest" description="Disordered" evidence="7">
    <location>
        <begin position="1"/>
        <end position="27"/>
    </location>
</feature>
<evidence type="ECO:0000259" key="8">
    <source>
        <dbReference type="PROSITE" id="PS50853"/>
    </source>
</evidence>
<evidence type="ECO:0000313" key="10">
    <source>
        <dbReference type="WBParaSite" id="MBELARI_LOCUS8586"/>
    </source>
</evidence>
<feature type="compositionally biased region" description="Basic residues" evidence="7">
    <location>
        <begin position="932"/>
        <end position="941"/>
    </location>
</feature>
<dbReference type="GO" id="GO:0005912">
    <property type="term" value="C:adherens junction"/>
    <property type="evidence" value="ECO:0007669"/>
    <property type="project" value="TreeGrafter"/>
</dbReference>
<dbReference type="InterPro" id="IPR000225">
    <property type="entry name" value="Armadillo"/>
</dbReference>
<feature type="compositionally biased region" description="Polar residues" evidence="7">
    <location>
        <begin position="1277"/>
        <end position="1295"/>
    </location>
</feature>
<feature type="compositionally biased region" description="Low complexity" evidence="7">
    <location>
        <begin position="1219"/>
        <end position="1228"/>
    </location>
</feature>
<accession>A0AAF3FN30</accession>
<reference evidence="10" key="1">
    <citation type="submission" date="2024-02" db="UniProtKB">
        <authorList>
            <consortium name="WormBaseParasite"/>
        </authorList>
    </citation>
    <scope>IDENTIFICATION</scope>
</reference>
<dbReference type="InterPro" id="IPR028435">
    <property type="entry name" value="Plakophilin/d_Catenin"/>
</dbReference>
<feature type="region of interest" description="Disordered" evidence="7">
    <location>
        <begin position="1149"/>
        <end position="1249"/>
    </location>
</feature>
<dbReference type="Pfam" id="PF00041">
    <property type="entry name" value="fn3"/>
    <property type="match status" value="4"/>
</dbReference>
<feature type="region of interest" description="Disordered" evidence="7">
    <location>
        <begin position="643"/>
        <end position="667"/>
    </location>
</feature>
<dbReference type="InterPro" id="IPR003961">
    <property type="entry name" value="FN3_dom"/>
</dbReference>
<feature type="region of interest" description="Disordered" evidence="7">
    <location>
        <begin position="1265"/>
        <end position="1326"/>
    </location>
</feature>
<feature type="domain" description="Fibronectin type-III" evidence="8">
    <location>
        <begin position="423"/>
        <end position="513"/>
    </location>
</feature>
<feature type="domain" description="Fibronectin type-III" evidence="8">
    <location>
        <begin position="199"/>
        <end position="296"/>
    </location>
</feature>
<proteinExistence type="inferred from homology"/>
<comment type="similarity">
    <text evidence="2">Belongs to the beta-catenin family.</text>
</comment>
<dbReference type="PRINTS" id="PR00014">
    <property type="entry name" value="FNTYPEIII"/>
</dbReference>
<feature type="domain" description="Fibronectin type-III" evidence="8">
    <location>
        <begin position="526"/>
        <end position="620"/>
    </location>
</feature>
<dbReference type="SUPFAM" id="SSF48371">
    <property type="entry name" value="ARM repeat"/>
    <property type="match status" value="1"/>
</dbReference>
<dbReference type="PANTHER" id="PTHR10372:SF27">
    <property type="entry name" value="ADHERENS JUNCTION PROTEIN P120"/>
    <property type="match status" value="1"/>
</dbReference>
<keyword evidence="9" id="KW-1185">Reference proteome</keyword>
<feature type="compositionally biased region" description="Low complexity" evidence="7">
    <location>
        <begin position="922"/>
        <end position="931"/>
    </location>
</feature>
<dbReference type="SUPFAM" id="SSF49265">
    <property type="entry name" value="Fibronectin type III"/>
    <property type="match status" value="2"/>
</dbReference>
<feature type="region of interest" description="Disordered" evidence="7">
    <location>
        <begin position="910"/>
        <end position="941"/>
    </location>
</feature>
<dbReference type="GO" id="GO:0005634">
    <property type="term" value="C:nucleus"/>
    <property type="evidence" value="ECO:0007669"/>
    <property type="project" value="TreeGrafter"/>
</dbReference>
<evidence type="ECO:0000256" key="2">
    <source>
        <dbReference type="ARBA" id="ARBA00005462"/>
    </source>
</evidence>
<dbReference type="GO" id="GO:0098609">
    <property type="term" value="P:cell-cell adhesion"/>
    <property type="evidence" value="ECO:0007669"/>
    <property type="project" value="InterPro"/>
</dbReference>
<feature type="compositionally biased region" description="Basic and acidic residues" evidence="7">
    <location>
        <begin position="1170"/>
        <end position="1184"/>
    </location>
</feature>
<dbReference type="InterPro" id="IPR036116">
    <property type="entry name" value="FN3_sf"/>
</dbReference>
<feature type="region of interest" description="Disordered" evidence="7">
    <location>
        <begin position="389"/>
        <end position="423"/>
    </location>
</feature>
<organism evidence="9 10">
    <name type="scientific">Mesorhabditis belari</name>
    <dbReference type="NCBI Taxonomy" id="2138241"/>
    <lineage>
        <taxon>Eukaryota</taxon>
        <taxon>Metazoa</taxon>
        <taxon>Ecdysozoa</taxon>
        <taxon>Nematoda</taxon>
        <taxon>Chromadorea</taxon>
        <taxon>Rhabditida</taxon>
        <taxon>Rhabditina</taxon>
        <taxon>Rhabditomorpha</taxon>
        <taxon>Rhabditoidea</taxon>
        <taxon>Rhabditidae</taxon>
        <taxon>Mesorhabditinae</taxon>
        <taxon>Mesorhabditis</taxon>
    </lineage>
</organism>
<feature type="compositionally biased region" description="Pro residues" evidence="7">
    <location>
        <begin position="1209"/>
        <end position="1218"/>
    </location>
</feature>
<evidence type="ECO:0000256" key="1">
    <source>
        <dbReference type="ARBA" id="ARBA00004282"/>
    </source>
</evidence>
<feature type="compositionally biased region" description="Basic and acidic residues" evidence="7">
    <location>
        <begin position="910"/>
        <end position="919"/>
    </location>
</feature>
<feature type="domain" description="Fibronectin type-III" evidence="8">
    <location>
        <begin position="308"/>
        <end position="404"/>
    </location>
</feature>
<dbReference type="GO" id="GO:0005737">
    <property type="term" value="C:cytoplasm"/>
    <property type="evidence" value="ECO:0007669"/>
    <property type="project" value="TreeGrafter"/>
</dbReference>
<evidence type="ECO:0000256" key="5">
    <source>
        <dbReference type="ARBA" id="ARBA00022949"/>
    </source>
</evidence>
<sequence>MEPIPEETDEWTPHPSSSSRTTRKREVFTSEQIDTLVSTVPKERVPEDWVIENEVVDPQMATAYLTEGLAGPNSARGSSYTYTYETHYDQPPEAVFEETNREIDDVHQTQKVTRVTKVTTTRSVRQIPVGSPYGDLYFDASGLPTPSPVVEVELDAPVDELGIRLSRDAMLNDRMAPPPAPPMGERYQSRNNDSGIPLAPGAPEVLSSGNGEVTLRWEEPPQRADDGPILGYQIEMRDFPDGEWERAHDQLLKETSCTLTNLDQAGAIQLRVSAAGRRGFGPPSAASNPVHPTLNIGGAHGSAPAPGAPGRPRVIAVDGQRATIEWEAPPADAHSAPLAGYQVEYRVYGTTDWIVATDTWITETRYTVESLRPNGVYEFRVRGRNADGVGVASKSSGPSHIKPAAPQRTGGAGGRPVSERVPIPGQPQIVEYDMDWVKLEWQEASGPDLAYIVEYREVGDPQWYAASTQPLPHNCIQVEGLRPGSTYEFRVVSIMEGYSSLPSEVSEIVSLRPLWKAPSGRGVPVKPEAPEYLEVDGDRITLCWQPANSTLPVLGYDVEFRDFQQDSNWYKVNDGPIHTCKMTVGDLILGHEYQFRVLAHNVSGCSPPSDPSPPVTIQHQQNGDAKYVEAERFGAVRLLQEEMVRESPPLPDRDDSPPPIRRNQYGNLQWRDPNLKEVIDYLGNADKEKQRNASGYLQHLTFSDNLIKEETRELGGVPKLVALLKSDDPSIQKNCAACLKNLSFGKENDRNKLAVLEANGVALLSALLQLTHDAAVKEEATAALWNLSSADELKDHCLQSAADPLIQHVVIPGSGYVPAGMSTGFDQLRHLNSNSALFKNGTGVLRNISASSAQARVKLRNAPHFIEALVHFLTTSIHRGQVDTPTVENVVCILRNLSYRVQEVVDPHYDPHKAHEKQNGRSKSAPSGSPKIPKKKEKTKMKKNGVNEMPQGGAILWQTHVVKLYLKLLQEASNPDTLEASAGAIQNLAACQFEPSAEVRGTVRIEKGLPILVELVRLADDRLVCSVATALRNLSLDQRNRELIGKYALRDLIDKMPEPGTRREPNKGPSDQTIGAILGILFEIVRESAQFTKDLHISKGTEKLQFLAKSFPMYSGRVAKYASQVLYMMWQHKELHDGFKRAGLKESDFYSGTGRRGDSATLARPISSQGRERPKGQNRTHDDTMSSGYGAVDGQPYYDERLRGSVHPQPLPPLPPSHPSTSRPPSLHNGHGNNGFHRPPSLPPATPAVRSSAIYQDVYPVDHYSNPHYEAPPSISGRYSTVQQPLDYPNQSSPSIIHPYGQFERREPLYASVQKQRDRPVDDSWV</sequence>
<evidence type="ECO:0000256" key="7">
    <source>
        <dbReference type="SAM" id="MobiDB-lite"/>
    </source>
</evidence>
<feature type="repeat" description="ARM" evidence="6">
    <location>
        <begin position="715"/>
        <end position="760"/>
    </location>
</feature>
<feature type="compositionally biased region" description="Basic and acidic residues" evidence="7">
    <location>
        <begin position="643"/>
        <end position="656"/>
    </location>
</feature>
<dbReference type="InterPro" id="IPR011989">
    <property type="entry name" value="ARM-like"/>
</dbReference>
<feature type="compositionally biased region" description="Acidic residues" evidence="7">
    <location>
        <begin position="1"/>
        <end position="10"/>
    </location>
</feature>
<evidence type="ECO:0000256" key="4">
    <source>
        <dbReference type="ARBA" id="ARBA00022889"/>
    </source>
</evidence>
<name>A0AAF3FN30_9BILA</name>
<dbReference type="PROSITE" id="PS50176">
    <property type="entry name" value="ARM_REPEAT"/>
    <property type="match status" value="2"/>
</dbReference>
<feature type="compositionally biased region" description="Basic and acidic residues" evidence="7">
    <location>
        <begin position="1315"/>
        <end position="1326"/>
    </location>
</feature>
<keyword evidence="4" id="KW-0130">Cell adhesion</keyword>
<evidence type="ECO:0000256" key="3">
    <source>
        <dbReference type="ARBA" id="ARBA00022737"/>
    </source>
</evidence>
<comment type="subcellular location">
    <subcellularLocation>
        <location evidence="1">Cell junction</location>
    </subcellularLocation>
</comment>
<feature type="repeat" description="ARM" evidence="6">
    <location>
        <begin position="1007"/>
        <end position="1044"/>
    </location>
</feature>
<dbReference type="GO" id="GO:0005886">
    <property type="term" value="C:plasma membrane"/>
    <property type="evidence" value="ECO:0007669"/>
    <property type="project" value="TreeGrafter"/>
</dbReference>